<evidence type="ECO:0000256" key="4">
    <source>
        <dbReference type="ARBA" id="ARBA00010561"/>
    </source>
</evidence>
<keyword evidence="11 19" id="KW-0460">Magnesium</keyword>
<evidence type="ECO:0000256" key="12">
    <source>
        <dbReference type="ARBA" id="ARBA00022989"/>
    </source>
</evidence>
<dbReference type="HAMAP" id="MF_00719">
    <property type="entry name" value="CobS"/>
    <property type="match status" value="1"/>
</dbReference>
<dbReference type="AlphaFoldDB" id="A0A7X6DFQ0"/>
<evidence type="ECO:0000256" key="5">
    <source>
        <dbReference type="ARBA" id="ARBA00013200"/>
    </source>
</evidence>
<feature type="transmembrane region" description="Helical" evidence="19">
    <location>
        <begin position="142"/>
        <end position="167"/>
    </location>
</feature>
<evidence type="ECO:0000256" key="6">
    <source>
        <dbReference type="ARBA" id="ARBA00015850"/>
    </source>
</evidence>
<evidence type="ECO:0000256" key="19">
    <source>
        <dbReference type="HAMAP-Rule" id="MF_00719"/>
    </source>
</evidence>
<evidence type="ECO:0000256" key="10">
    <source>
        <dbReference type="ARBA" id="ARBA00022692"/>
    </source>
</evidence>
<evidence type="ECO:0000256" key="11">
    <source>
        <dbReference type="ARBA" id="ARBA00022842"/>
    </source>
</evidence>
<evidence type="ECO:0000256" key="18">
    <source>
        <dbReference type="ARBA" id="ARBA00049504"/>
    </source>
</evidence>
<keyword evidence="10 19" id="KW-0812">Transmembrane</keyword>
<dbReference type="InterPro" id="IPR003805">
    <property type="entry name" value="CobS"/>
</dbReference>
<comment type="pathway">
    <text evidence="3 19">Cofactor biosynthesis; adenosylcobalamin biosynthesis; adenosylcobalamin from cob(II)yrinate a,c-diamide: step 7/7.</text>
</comment>
<comment type="subcellular location">
    <subcellularLocation>
        <location evidence="2 19">Cell membrane</location>
        <topology evidence="2 19">Multi-pass membrane protein</topology>
    </subcellularLocation>
</comment>
<evidence type="ECO:0000256" key="1">
    <source>
        <dbReference type="ARBA" id="ARBA00001946"/>
    </source>
</evidence>
<feature type="transmembrane region" description="Helical" evidence="19">
    <location>
        <begin position="211"/>
        <end position="229"/>
    </location>
</feature>
<dbReference type="EC" id="2.7.8.26" evidence="5 19"/>
<evidence type="ECO:0000256" key="17">
    <source>
        <dbReference type="ARBA" id="ARBA00048623"/>
    </source>
</evidence>
<organism evidence="20 21">
    <name type="scientific">Ramlibacter lithotrophicus</name>
    <dbReference type="NCBI Taxonomy" id="2606681"/>
    <lineage>
        <taxon>Bacteria</taxon>
        <taxon>Pseudomonadati</taxon>
        <taxon>Pseudomonadota</taxon>
        <taxon>Betaproteobacteria</taxon>
        <taxon>Burkholderiales</taxon>
        <taxon>Comamonadaceae</taxon>
        <taxon>Ramlibacter</taxon>
    </lineage>
</organism>
<dbReference type="GO" id="GO:0005886">
    <property type="term" value="C:plasma membrane"/>
    <property type="evidence" value="ECO:0007669"/>
    <property type="project" value="UniProtKB-SubCell"/>
</dbReference>
<evidence type="ECO:0000256" key="3">
    <source>
        <dbReference type="ARBA" id="ARBA00004663"/>
    </source>
</evidence>
<evidence type="ECO:0000256" key="2">
    <source>
        <dbReference type="ARBA" id="ARBA00004651"/>
    </source>
</evidence>
<feature type="transmembrane region" description="Helical" evidence="19">
    <location>
        <begin position="41"/>
        <end position="59"/>
    </location>
</feature>
<keyword evidence="8 19" id="KW-0169">Cobalamin biosynthesis</keyword>
<evidence type="ECO:0000256" key="14">
    <source>
        <dbReference type="ARBA" id="ARBA00025228"/>
    </source>
</evidence>
<dbReference type="UniPathway" id="UPA00148">
    <property type="reaction ID" value="UER00238"/>
</dbReference>
<keyword evidence="21" id="KW-1185">Reference proteome</keyword>
<evidence type="ECO:0000313" key="21">
    <source>
        <dbReference type="Proteomes" id="UP000521868"/>
    </source>
</evidence>
<dbReference type="PANTHER" id="PTHR34148">
    <property type="entry name" value="ADENOSYLCOBINAMIDE-GDP RIBAZOLETRANSFERASE"/>
    <property type="match status" value="1"/>
</dbReference>
<comment type="caution">
    <text evidence="20">The sequence shown here is derived from an EMBL/GenBank/DDBJ whole genome shotgun (WGS) entry which is preliminary data.</text>
</comment>
<dbReference type="RefSeq" id="WP_168107441.1">
    <property type="nucleotide sequence ID" value="NZ_VTOX01000003.1"/>
</dbReference>
<evidence type="ECO:0000313" key="20">
    <source>
        <dbReference type="EMBL" id="NKE66329.1"/>
    </source>
</evidence>
<comment type="similarity">
    <text evidence="4 19">Belongs to the CobS family.</text>
</comment>
<evidence type="ECO:0000256" key="13">
    <source>
        <dbReference type="ARBA" id="ARBA00023136"/>
    </source>
</evidence>
<reference evidence="20 21" key="1">
    <citation type="journal article" date="2020" name="Nature">
        <title>Bacterial chemolithoautotrophy via manganese oxidation.</title>
        <authorList>
            <person name="Yu H."/>
            <person name="Leadbetter J.R."/>
        </authorList>
    </citation>
    <scope>NUCLEOTIDE SEQUENCE [LARGE SCALE GENOMIC DNA]</scope>
    <source>
        <strain evidence="20 21">RBP-1</strain>
    </source>
</reference>
<comment type="function">
    <text evidence="14 19">Joins adenosylcobinamide-GDP and alpha-ribazole to generate adenosylcobalamin (Ado-cobalamin). Also synthesizes adenosylcobalamin 5'-phosphate from adenosylcobinamide-GDP and alpha-ribazole 5'-phosphate.</text>
</comment>
<gene>
    <name evidence="19 20" type="primary">cobS</name>
    <name evidence="20" type="ORF">RAMLITH_10900</name>
</gene>
<dbReference type="Proteomes" id="UP000521868">
    <property type="component" value="Unassembled WGS sequence"/>
</dbReference>
<comment type="catalytic activity">
    <reaction evidence="18 19">
        <text>alpha-ribazole 5'-phosphate + adenosylcob(III)inamide-GDP = adenosylcob(III)alamin 5'-phosphate + GMP + H(+)</text>
        <dbReference type="Rhea" id="RHEA:23560"/>
        <dbReference type="ChEBI" id="CHEBI:15378"/>
        <dbReference type="ChEBI" id="CHEBI:57918"/>
        <dbReference type="ChEBI" id="CHEBI:58115"/>
        <dbReference type="ChEBI" id="CHEBI:60487"/>
        <dbReference type="ChEBI" id="CHEBI:60493"/>
        <dbReference type="EC" id="2.7.8.26"/>
    </reaction>
</comment>
<evidence type="ECO:0000256" key="16">
    <source>
        <dbReference type="ARBA" id="ARBA00032853"/>
    </source>
</evidence>
<evidence type="ECO:0000256" key="7">
    <source>
        <dbReference type="ARBA" id="ARBA00022475"/>
    </source>
</evidence>
<dbReference type="GO" id="GO:0051073">
    <property type="term" value="F:adenosylcobinamide-GDP ribazoletransferase activity"/>
    <property type="evidence" value="ECO:0007669"/>
    <property type="project" value="UniProtKB-UniRule"/>
</dbReference>
<dbReference type="GO" id="GO:0009236">
    <property type="term" value="P:cobalamin biosynthetic process"/>
    <property type="evidence" value="ECO:0007669"/>
    <property type="project" value="UniProtKB-UniRule"/>
</dbReference>
<dbReference type="NCBIfam" id="TIGR00317">
    <property type="entry name" value="cobS"/>
    <property type="match status" value="1"/>
</dbReference>
<evidence type="ECO:0000256" key="8">
    <source>
        <dbReference type="ARBA" id="ARBA00022573"/>
    </source>
</evidence>
<proteinExistence type="inferred from homology"/>
<dbReference type="GO" id="GO:0008818">
    <property type="term" value="F:cobalamin 5'-phosphate synthase activity"/>
    <property type="evidence" value="ECO:0007669"/>
    <property type="project" value="UniProtKB-UniRule"/>
</dbReference>
<comment type="cofactor">
    <cofactor evidence="1 19">
        <name>Mg(2+)</name>
        <dbReference type="ChEBI" id="CHEBI:18420"/>
    </cofactor>
</comment>
<protein>
    <recommendedName>
        <fullName evidence="6 19">Adenosylcobinamide-GDP ribazoletransferase</fullName>
        <ecNumber evidence="5 19">2.7.8.26</ecNumber>
    </recommendedName>
    <alternativeName>
        <fullName evidence="16 19">Cobalamin synthase</fullName>
    </alternativeName>
    <alternativeName>
        <fullName evidence="15 19">Cobalamin-5'-phosphate synthase</fullName>
    </alternativeName>
</protein>
<dbReference type="EMBL" id="VTOX01000003">
    <property type="protein sequence ID" value="NKE66329.1"/>
    <property type="molecule type" value="Genomic_DNA"/>
</dbReference>
<evidence type="ECO:0000256" key="9">
    <source>
        <dbReference type="ARBA" id="ARBA00022679"/>
    </source>
</evidence>
<keyword evidence="13 19" id="KW-0472">Membrane</keyword>
<dbReference type="PANTHER" id="PTHR34148:SF1">
    <property type="entry name" value="ADENOSYLCOBINAMIDE-GDP RIBAZOLETRANSFERASE"/>
    <property type="match status" value="1"/>
</dbReference>
<accession>A0A7X6DFQ0</accession>
<feature type="transmembrane region" description="Helical" evidence="19">
    <location>
        <begin position="113"/>
        <end position="136"/>
    </location>
</feature>
<keyword evidence="12 19" id="KW-1133">Transmembrane helix</keyword>
<dbReference type="Pfam" id="PF02654">
    <property type="entry name" value="CobS"/>
    <property type="match status" value="1"/>
</dbReference>
<keyword evidence="9 19" id="KW-0808">Transferase</keyword>
<keyword evidence="7 19" id="KW-1003">Cell membrane</keyword>
<comment type="catalytic activity">
    <reaction evidence="17 19">
        <text>alpha-ribazole + adenosylcob(III)inamide-GDP = adenosylcob(III)alamin + GMP + H(+)</text>
        <dbReference type="Rhea" id="RHEA:16049"/>
        <dbReference type="ChEBI" id="CHEBI:10329"/>
        <dbReference type="ChEBI" id="CHEBI:15378"/>
        <dbReference type="ChEBI" id="CHEBI:18408"/>
        <dbReference type="ChEBI" id="CHEBI:58115"/>
        <dbReference type="ChEBI" id="CHEBI:60487"/>
        <dbReference type="EC" id="2.7.8.26"/>
    </reaction>
</comment>
<sequence>MRALAHELRLFFVALQFLSRIPAPRWTGFEPHWLNTCVRHFPLAGALIGAAGAVVLWAAQALWPPGVAAALAVAATAWLTAAFHEDGLADTFDALLGAAGRDQALAIMKDSRIGSYGATALILMLGLRTALLAALLGHGWRFAAAALVASHVLARAAAVALMVLLPYAGDAEHAKAKPLARSVARRDAVAAAGWCGVPLALLGSLATGGRATAAAAAAVLVVLAMRRWLDRRLGGYTGDTLGATEQLAEVAVLLALATTW</sequence>
<evidence type="ECO:0000256" key="15">
    <source>
        <dbReference type="ARBA" id="ARBA00032605"/>
    </source>
</evidence>
<name>A0A7X6DFQ0_9BURK</name>